<evidence type="ECO:0000313" key="2">
    <source>
        <dbReference type="EMBL" id="CAJ1061458.1"/>
    </source>
</evidence>
<keyword evidence="3" id="KW-1185">Reference proteome</keyword>
<name>A0AAV1FK42_XYRNO</name>
<dbReference type="Proteomes" id="UP001178508">
    <property type="component" value="Chromosome 8"/>
</dbReference>
<dbReference type="PROSITE" id="PS50878">
    <property type="entry name" value="RT_POL"/>
    <property type="match status" value="1"/>
</dbReference>
<dbReference type="InterPro" id="IPR000477">
    <property type="entry name" value="RT_dom"/>
</dbReference>
<dbReference type="Pfam" id="PF00078">
    <property type="entry name" value="RVT_1"/>
    <property type="match status" value="1"/>
</dbReference>
<sequence>MTYLTVEYKWLPLPAVWRLKKLETMASLIHFYDTVDHHILLNRLRNVVGLSGTVLKWFTSYLTDRNFFVSMDTCSSRTHKIECGVPQGSILGPTLFNLYMLPLGDVIRRHGISFHSYADDTQLYIAVSPDDTGPIDALFNCILDIKSWMAANFLQLNQDKTEVLVIGPEGQRKKLLPKLQDFKPSKSVKNLGVIFDSELTFIPNIKNLTKIGFYHLKNIARVRPFLSQASTEVLMHAFISCRLDYCNALLSGLPKKNMQNLQLLQNSAARVLTRTRGREHITPVLKSLHWLPVRFRIDFKVLLLIFKCLNGLGPFYLSEILLPYQPSRTLRSSGAGLLKIPQVKTKTYGAAAFSYYGPRLWNSLPESLRAAENVDIFKKRLKTHLFNQAFN</sequence>
<evidence type="ECO:0000259" key="1">
    <source>
        <dbReference type="PROSITE" id="PS50878"/>
    </source>
</evidence>
<dbReference type="AlphaFoldDB" id="A0AAV1FK42"/>
<organism evidence="2 3">
    <name type="scientific">Xyrichtys novacula</name>
    <name type="common">Pearly razorfish</name>
    <name type="synonym">Hemipteronotus novacula</name>
    <dbReference type="NCBI Taxonomy" id="13765"/>
    <lineage>
        <taxon>Eukaryota</taxon>
        <taxon>Metazoa</taxon>
        <taxon>Chordata</taxon>
        <taxon>Craniata</taxon>
        <taxon>Vertebrata</taxon>
        <taxon>Euteleostomi</taxon>
        <taxon>Actinopterygii</taxon>
        <taxon>Neopterygii</taxon>
        <taxon>Teleostei</taxon>
        <taxon>Neoteleostei</taxon>
        <taxon>Acanthomorphata</taxon>
        <taxon>Eupercaria</taxon>
        <taxon>Labriformes</taxon>
        <taxon>Labridae</taxon>
        <taxon>Xyrichtys</taxon>
    </lineage>
</organism>
<gene>
    <name evidence="2" type="ORF">XNOV1_A011072</name>
</gene>
<evidence type="ECO:0000313" key="3">
    <source>
        <dbReference type="Proteomes" id="UP001178508"/>
    </source>
</evidence>
<dbReference type="EMBL" id="OY660871">
    <property type="protein sequence ID" value="CAJ1061458.1"/>
    <property type="molecule type" value="Genomic_DNA"/>
</dbReference>
<reference evidence="2" key="1">
    <citation type="submission" date="2023-08" db="EMBL/GenBank/DDBJ databases">
        <authorList>
            <person name="Alioto T."/>
            <person name="Alioto T."/>
            <person name="Gomez Garrido J."/>
        </authorList>
    </citation>
    <scope>NUCLEOTIDE SEQUENCE</scope>
</reference>
<feature type="domain" description="Reverse transcriptase" evidence="1">
    <location>
        <begin position="1"/>
        <end position="195"/>
    </location>
</feature>
<protein>
    <submittedName>
        <fullName evidence="2">Uncharacterized protein LOC115381268</fullName>
    </submittedName>
</protein>
<dbReference type="InterPro" id="IPR043502">
    <property type="entry name" value="DNA/RNA_pol_sf"/>
</dbReference>
<proteinExistence type="predicted"/>
<accession>A0AAV1FK42</accession>
<dbReference type="SUPFAM" id="SSF56672">
    <property type="entry name" value="DNA/RNA polymerases"/>
    <property type="match status" value="1"/>
</dbReference>
<dbReference type="PANTHER" id="PTHR33332">
    <property type="entry name" value="REVERSE TRANSCRIPTASE DOMAIN-CONTAINING PROTEIN"/>
    <property type="match status" value="1"/>
</dbReference>